<dbReference type="PANTHER" id="PTHR47074">
    <property type="entry name" value="BNAC02G40300D PROTEIN"/>
    <property type="match status" value="1"/>
</dbReference>
<evidence type="ECO:0000313" key="3">
    <source>
        <dbReference type="Proteomes" id="UP001396334"/>
    </source>
</evidence>
<dbReference type="InterPro" id="IPR036397">
    <property type="entry name" value="RNaseH_sf"/>
</dbReference>
<comment type="caution">
    <text evidence="2">The sequence shown here is derived from an EMBL/GenBank/DDBJ whole genome shotgun (WGS) entry which is preliminary data.</text>
</comment>
<accession>A0ABR2U5Y4</accession>
<dbReference type="EMBL" id="JBBPBN010000002">
    <property type="protein sequence ID" value="KAK9044916.1"/>
    <property type="molecule type" value="Genomic_DNA"/>
</dbReference>
<feature type="domain" description="RNase H type-1" evidence="1">
    <location>
        <begin position="5"/>
        <end position="126"/>
    </location>
</feature>
<dbReference type="InterPro" id="IPR012337">
    <property type="entry name" value="RNaseH-like_sf"/>
</dbReference>
<reference evidence="2 3" key="1">
    <citation type="journal article" date="2024" name="G3 (Bethesda)">
        <title>Genome assembly of Hibiscus sabdariffa L. provides insights into metabolisms of medicinal natural products.</title>
        <authorList>
            <person name="Kim T."/>
        </authorList>
    </citation>
    <scope>NUCLEOTIDE SEQUENCE [LARGE SCALE GENOMIC DNA]</scope>
    <source>
        <strain evidence="2">TK-2024</strain>
        <tissue evidence="2">Old leaves</tissue>
    </source>
</reference>
<dbReference type="PANTHER" id="PTHR47074:SF61">
    <property type="entry name" value="RNASE H TYPE-1 DOMAIN-CONTAINING PROTEIN"/>
    <property type="match status" value="1"/>
</dbReference>
<gene>
    <name evidence="2" type="ORF">V6N11_058807</name>
</gene>
<name>A0ABR2U5Y4_9ROSI</name>
<dbReference type="InterPro" id="IPR044730">
    <property type="entry name" value="RNase_H-like_dom_plant"/>
</dbReference>
<dbReference type="Pfam" id="PF13456">
    <property type="entry name" value="RVT_3"/>
    <property type="match status" value="1"/>
</dbReference>
<evidence type="ECO:0000259" key="1">
    <source>
        <dbReference type="Pfam" id="PF13456"/>
    </source>
</evidence>
<sequence length="151" mass="16583">MVKFNFDASFNSTARTSISGVIARDSQDFILAAGTYPHTRIADAFTAEAVACERAVVFAQDLGFRSIIIEGDSLSVFKKVTSANFDKSVISPIIRDILSLRDLFQSVTFAFVGRQGNEAAHMLAKLGFRQPEVRIWVEEAPASVALRDRPP</sequence>
<dbReference type="InterPro" id="IPR052929">
    <property type="entry name" value="RNase_H-like_EbsB-rel"/>
</dbReference>
<evidence type="ECO:0000313" key="2">
    <source>
        <dbReference type="EMBL" id="KAK9044916.1"/>
    </source>
</evidence>
<keyword evidence="3" id="KW-1185">Reference proteome</keyword>
<dbReference type="InterPro" id="IPR002156">
    <property type="entry name" value="RNaseH_domain"/>
</dbReference>
<dbReference type="Proteomes" id="UP001396334">
    <property type="component" value="Unassembled WGS sequence"/>
</dbReference>
<protein>
    <recommendedName>
        <fullName evidence="1">RNase H type-1 domain-containing protein</fullName>
    </recommendedName>
</protein>
<dbReference type="SUPFAM" id="SSF53098">
    <property type="entry name" value="Ribonuclease H-like"/>
    <property type="match status" value="1"/>
</dbReference>
<dbReference type="CDD" id="cd06222">
    <property type="entry name" value="RNase_H_like"/>
    <property type="match status" value="1"/>
</dbReference>
<organism evidence="2 3">
    <name type="scientific">Hibiscus sabdariffa</name>
    <name type="common">roselle</name>
    <dbReference type="NCBI Taxonomy" id="183260"/>
    <lineage>
        <taxon>Eukaryota</taxon>
        <taxon>Viridiplantae</taxon>
        <taxon>Streptophyta</taxon>
        <taxon>Embryophyta</taxon>
        <taxon>Tracheophyta</taxon>
        <taxon>Spermatophyta</taxon>
        <taxon>Magnoliopsida</taxon>
        <taxon>eudicotyledons</taxon>
        <taxon>Gunneridae</taxon>
        <taxon>Pentapetalae</taxon>
        <taxon>rosids</taxon>
        <taxon>malvids</taxon>
        <taxon>Malvales</taxon>
        <taxon>Malvaceae</taxon>
        <taxon>Malvoideae</taxon>
        <taxon>Hibiscus</taxon>
    </lineage>
</organism>
<proteinExistence type="predicted"/>
<dbReference type="Gene3D" id="3.30.420.10">
    <property type="entry name" value="Ribonuclease H-like superfamily/Ribonuclease H"/>
    <property type="match status" value="1"/>
</dbReference>